<protein>
    <submittedName>
        <fullName evidence="2">SDR family oxidoreductase</fullName>
        <ecNumber evidence="2">1.6.5.2</ecNumber>
    </submittedName>
</protein>
<reference evidence="2 3" key="1">
    <citation type="submission" date="2024-10" db="EMBL/GenBank/DDBJ databases">
        <title>The Natural Products Discovery Center: Release of the First 8490 Sequenced Strains for Exploring Actinobacteria Biosynthetic Diversity.</title>
        <authorList>
            <person name="Kalkreuter E."/>
            <person name="Kautsar S.A."/>
            <person name="Yang D."/>
            <person name="Bader C.D."/>
            <person name="Teijaro C.N."/>
            <person name="Fluegel L."/>
            <person name="Davis C.M."/>
            <person name="Simpson J.R."/>
            <person name="Lauterbach L."/>
            <person name="Steele A.D."/>
            <person name="Gui C."/>
            <person name="Meng S."/>
            <person name="Li G."/>
            <person name="Viehrig K."/>
            <person name="Ye F."/>
            <person name="Su P."/>
            <person name="Kiefer A.F."/>
            <person name="Nichols A."/>
            <person name="Cepeda A.J."/>
            <person name="Yan W."/>
            <person name="Fan B."/>
            <person name="Jiang Y."/>
            <person name="Adhikari A."/>
            <person name="Zheng C.-J."/>
            <person name="Schuster L."/>
            <person name="Cowan T.M."/>
            <person name="Smanski M.J."/>
            <person name="Chevrette M.G."/>
            <person name="De Carvalho L.P.S."/>
            <person name="Shen B."/>
        </authorList>
    </citation>
    <scope>NUCLEOTIDE SEQUENCE [LARGE SCALE GENOMIC DNA]</scope>
    <source>
        <strain evidence="2 3">NPDC000087</strain>
    </source>
</reference>
<dbReference type="EMBL" id="JBIAZU010000006">
    <property type="protein sequence ID" value="MFF5293982.1"/>
    <property type="molecule type" value="Genomic_DNA"/>
</dbReference>
<name>A0ABW6WL27_9ACTN</name>
<dbReference type="InterPro" id="IPR051604">
    <property type="entry name" value="Ergot_Alk_Oxidoreductase"/>
</dbReference>
<keyword evidence="2" id="KW-0560">Oxidoreductase</keyword>
<dbReference type="PANTHER" id="PTHR43162">
    <property type="match status" value="1"/>
</dbReference>
<dbReference type="Proteomes" id="UP001602245">
    <property type="component" value="Unassembled WGS sequence"/>
</dbReference>
<dbReference type="PANTHER" id="PTHR43162:SF1">
    <property type="entry name" value="PRESTALK A DIFFERENTIATION PROTEIN A"/>
    <property type="match status" value="1"/>
</dbReference>
<dbReference type="RefSeq" id="WP_020512225.1">
    <property type="nucleotide sequence ID" value="NZ_JBIAZU010000006.1"/>
</dbReference>
<dbReference type="Gene3D" id="3.40.50.720">
    <property type="entry name" value="NAD(P)-binding Rossmann-like Domain"/>
    <property type="match status" value="1"/>
</dbReference>
<evidence type="ECO:0000259" key="1">
    <source>
        <dbReference type="Pfam" id="PF13460"/>
    </source>
</evidence>
<evidence type="ECO:0000313" key="3">
    <source>
        <dbReference type="Proteomes" id="UP001602245"/>
    </source>
</evidence>
<proteinExistence type="predicted"/>
<accession>A0ABW6WL27</accession>
<dbReference type="CDD" id="cd05269">
    <property type="entry name" value="TMR_SDR_a"/>
    <property type="match status" value="1"/>
</dbReference>
<dbReference type="Gene3D" id="3.90.25.10">
    <property type="entry name" value="UDP-galactose 4-epimerase, domain 1"/>
    <property type="match status" value="1"/>
</dbReference>
<organism evidence="2 3">
    <name type="scientific">Paractinoplanes globisporus</name>
    <dbReference type="NCBI Taxonomy" id="113565"/>
    <lineage>
        <taxon>Bacteria</taxon>
        <taxon>Bacillati</taxon>
        <taxon>Actinomycetota</taxon>
        <taxon>Actinomycetes</taxon>
        <taxon>Micromonosporales</taxon>
        <taxon>Micromonosporaceae</taxon>
        <taxon>Paractinoplanes</taxon>
    </lineage>
</organism>
<dbReference type="Pfam" id="PF13460">
    <property type="entry name" value="NAD_binding_10"/>
    <property type="match status" value="1"/>
</dbReference>
<keyword evidence="3" id="KW-1185">Reference proteome</keyword>
<sequence length="295" mass="31114">MTRTLVTGATGTVGAHVVRELQSRAADVRAFVRDPGAAVAVLGDVEVAVGDFDDPASLRRAMKGVDRVYLCAADGPRKVAHESAVIDIAAEAGVERIVKLSAMHADPESALPAYRWHGEIEAHLIRSGIPAVILRPAFFMTNLLMIAGGVAQTGMLYAPTAGRRVAMIDIRDVAAVAAITLVTDGHVEQRYDLTGPSPISFADVAVALTDATGRPVGSVDLTEEQARTRFEGAALPDWLAAHLAGVFGVIRAGGFERATDDVRVILGRPARDITAFTHEFAAAFTPQTVPAGRHP</sequence>
<gene>
    <name evidence="2" type="ORF">ACFY35_31495</name>
</gene>
<dbReference type="InterPro" id="IPR016040">
    <property type="entry name" value="NAD(P)-bd_dom"/>
</dbReference>
<comment type="caution">
    <text evidence="2">The sequence shown here is derived from an EMBL/GenBank/DDBJ whole genome shotgun (WGS) entry which is preliminary data.</text>
</comment>
<dbReference type="GO" id="GO:0003955">
    <property type="term" value="F:NAD(P)H dehydrogenase (quinone) activity"/>
    <property type="evidence" value="ECO:0007669"/>
    <property type="project" value="UniProtKB-EC"/>
</dbReference>
<dbReference type="EC" id="1.6.5.2" evidence="2"/>
<feature type="domain" description="NAD(P)-binding" evidence="1">
    <location>
        <begin position="8"/>
        <end position="177"/>
    </location>
</feature>
<evidence type="ECO:0000313" key="2">
    <source>
        <dbReference type="EMBL" id="MFF5293982.1"/>
    </source>
</evidence>
<dbReference type="SUPFAM" id="SSF51735">
    <property type="entry name" value="NAD(P)-binding Rossmann-fold domains"/>
    <property type="match status" value="1"/>
</dbReference>
<dbReference type="InterPro" id="IPR036291">
    <property type="entry name" value="NAD(P)-bd_dom_sf"/>
</dbReference>